<dbReference type="AlphaFoldDB" id="A0A147HXS4"/>
<dbReference type="PROSITE" id="PS50885">
    <property type="entry name" value="HAMP"/>
    <property type="match status" value="2"/>
</dbReference>
<feature type="region of interest" description="Disordered" evidence="5">
    <location>
        <begin position="325"/>
        <end position="346"/>
    </location>
</feature>
<dbReference type="CDD" id="cd11386">
    <property type="entry name" value="MCP_signal"/>
    <property type="match status" value="1"/>
</dbReference>
<dbReference type="Pfam" id="PF00672">
    <property type="entry name" value="HAMP"/>
    <property type="match status" value="1"/>
</dbReference>
<dbReference type="Gene3D" id="1.10.287.950">
    <property type="entry name" value="Methyl-accepting chemotaxis protein"/>
    <property type="match status" value="1"/>
</dbReference>
<feature type="domain" description="T-SNARE coiled-coil homology" evidence="8">
    <location>
        <begin position="311"/>
        <end position="373"/>
    </location>
</feature>
<dbReference type="SUPFAM" id="SSF58104">
    <property type="entry name" value="Methyl-accepting chemotaxis protein (MCP) signaling domain"/>
    <property type="match status" value="1"/>
</dbReference>
<dbReference type="InterPro" id="IPR051310">
    <property type="entry name" value="MCP_chemotaxis"/>
</dbReference>
<accession>A0A147HXS4</accession>
<dbReference type="OrthoDB" id="5292010at2"/>
<evidence type="ECO:0000259" key="8">
    <source>
        <dbReference type="PROSITE" id="PS50192"/>
    </source>
</evidence>
<gene>
    <name evidence="10" type="ORF">NS334_14005</name>
</gene>
<evidence type="ECO:0000256" key="2">
    <source>
        <dbReference type="ARBA" id="ARBA00022500"/>
    </source>
</evidence>
<feature type="signal peptide" evidence="6">
    <location>
        <begin position="1"/>
        <end position="22"/>
    </location>
</feature>
<evidence type="ECO:0000256" key="6">
    <source>
        <dbReference type="SAM" id="SignalP"/>
    </source>
</evidence>
<keyword evidence="11" id="KW-1185">Reference proteome</keyword>
<dbReference type="GO" id="GO:0005886">
    <property type="term" value="C:plasma membrane"/>
    <property type="evidence" value="ECO:0007669"/>
    <property type="project" value="TreeGrafter"/>
</dbReference>
<reference evidence="10 11" key="1">
    <citation type="journal article" date="2016" name="Front. Microbiol.">
        <title>Genomic Resource of Rice Seed Associated Bacteria.</title>
        <authorList>
            <person name="Midha S."/>
            <person name="Bansal K."/>
            <person name="Sharma S."/>
            <person name="Kumar N."/>
            <person name="Patil P.P."/>
            <person name="Chaudhry V."/>
            <person name="Patil P.B."/>
        </authorList>
    </citation>
    <scope>NUCLEOTIDE SEQUENCE [LARGE SCALE GENOMIC DNA]</scope>
    <source>
        <strain evidence="10 11">NS334</strain>
    </source>
</reference>
<dbReference type="FunFam" id="1.10.287.950:FF:000001">
    <property type="entry name" value="Methyl-accepting chemotaxis sensory transducer"/>
    <property type="match status" value="1"/>
</dbReference>
<feature type="domain" description="HAMP" evidence="9">
    <location>
        <begin position="206"/>
        <end position="259"/>
    </location>
</feature>
<keyword evidence="2" id="KW-0145">Chemotaxis</keyword>
<feature type="compositionally biased region" description="Low complexity" evidence="5">
    <location>
        <begin position="587"/>
        <end position="599"/>
    </location>
</feature>
<dbReference type="SUPFAM" id="SSF158472">
    <property type="entry name" value="HAMP domain-like"/>
    <property type="match status" value="1"/>
</dbReference>
<dbReference type="Proteomes" id="UP000074310">
    <property type="component" value="Unassembled WGS sequence"/>
</dbReference>
<evidence type="ECO:0000256" key="5">
    <source>
        <dbReference type="SAM" id="MobiDB-lite"/>
    </source>
</evidence>
<protein>
    <submittedName>
        <fullName evidence="10">Signal protein</fullName>
    </submittedName>
</protein>
<sequence>MTIRKKLFACLSALALSIMLLATLSFLSMGNSKTALDSIIKDRVVPMRDLKTVADKYAVDIVDASHKARNGNFSFARSAAKVRDGSRMLRQHWKAYRATQITGKEAILAAEAEARMRIADQHVAELQTILNNGDRAALDSFVLNRLYQSIDPVSESIGKLVDLQLQIAERTGNEAAATARTNRDMMIALVIAGIAALAVSLVIISSKVVAPIRRLSETIRGLASQNGNAEVPHLDQQDEIGDIARAVDIFRESVVRGEQEKAVAAAQATEALAAGLAALADGDLTCELKDAFPPAYAKLRSDFNDAAASLRSALAQVTESASGINSGASDIRQASDDLSQRTEQQAASLEETAAAMDEITSMVRSTAERATRADVAVRNARDEAERSGEVVHRAVNAMGGIERTSNEISDIISVIDGIAFQTNLLALNAGVEAARAGDAGKGFAVVASEVRALAQRSAEAAKDVKTRITASSVQVTAGVRLVGETGDALSRIISKIGEINELVSAIATSAEQQATGLQQINTAVAEMDGVTQQNAAMVEEATAAARSLASEVDQMSRQIARFRVGDARTAPASPVHELQQRVAGAVRRGGRTAPPRTAGNSALAVVEDDWSEF</sequence>
<comment type="subcellular location">
    <subcellularLocation>
        <location evidence="1">Membrane</location>
    </subcellularLocation>
</comment>
<dbReference type="InterPro" id="IPR024478">
    <property type="entry name" value="HlyB_4HB_MCP"/>
</dbReference>
<dbReference type="CDD" id="cd06225">
    <property type="entry name" value="HAMP"/>
    <property type="match status" value="1"/>
</dbReference>
<dbReference type="PANTHER" id="PTHR43531:SF11">
    <property type="entry name" value="METHYL-ACCEPTING CHEMOTAXIS PROTEIN 3"/>
    <property type="match status" value="1"/>
</dbReference>
<evidence type="ECO:0000313" key="10">
    <source>
        <dbReference type="EMBL" id="KTT69734.1"/>
    </source>
</evidence>
<dbReference type="Gene3D" id="6.10.340.10">
    <property type="match status" value="1"/>
</dbReference>
<organism evidence="10 11">
    <name type="scientific">Sphingomonas endophytica</name>
    <dbReference type="NCBI Taxonomy" id="869719"/>
    <lineage>
        <taxon>Bacteria</taxon>
        <taxon>Pseudomonadati</taxon>
        <taxon>Pseudomonadota</taxon>
        <taxon>Alphaproteobacteria</taxon>
        <taxon>Sphingomonadales</taxon>
        <taxon>Sphingomonadaceae</taxon>
        <taxon>Sphingomonas</taxon>
    </lineage>
</organism>
<dbReference type="PANTHER" id="PTHR43531">
    <property type="entry name" value="PROTEIN ICFG"/>
    <property type="match status" value="1"/>
</dbReference>
<dbReference type="InterPro" id="IPR000727">
    <property type="entry name" value="T_SNARE_dom"/>
</dbReference>
<evidence type="ECO:0000313" key="11">
    <source>
        <dbReference type="Proteomes" id="UP000074310"/>
    </source>
</evidence>
<dbReference type="EMBL" id="LDTB01000063">
    <property type="protein sequence ID" value="KTT69734.1"/>
    <property type="molecule type" value="Genomic_DNA"/>
</dbReference>
<dbReference type="InterPro" id="IPR003660">
    <property type="entry name" value="HAMP_dom"/>
</dbReference>
<feature type="region of interest" description="Disordered" evidence="5">
    <location>
        <begin position="587"/>
        <end position="613"/>
    </location>
</feature>
<dbReference type="Pfam" id="PF00015">
    <property type="entry name" value="MCPsignal"/>
    <property type="match status" value="1"/>
</dbReference>
<evidence type="ECO:0000259" key="7">
    <source>
        <dbReference type="PROSITE" id="PS50111"/>
    </source>
</evidence>
<comment type="similarity">
    <text evidence="3">Belongs to the methyl-accepting chemotaxis (MCP) protein family.</text>
</comment>
<feature type="chain" id="PRO_5007547962" evidence="6">
    <location>
        <begin position="23"/>
        <end position="613"/>
    </location>
</feature>
<evidence type="ECO:0000256" key="4">
    <source>
        <dbReference type="PROSITE-ProRule" id="PRU00284"/>
    </source>
</evidence>
<dbReference type="SMART" id="SM00283">
    <property type="entry name" value="MA"/>
    <property type="match status" value="1"/>
</dbReference>
<dbReference type="InterPro" id="IPR004089">
    <property type="entry name" value="MCPsignal_dom"/>
</dbReference>
<dbReference type="PATRIC" id="fig|869719.3.peg.2874"/>
<keyword evidence="4" id="KW-0807">Transducer</keyword>
<evidence type="ECO:0000256" key="3">
    <source>
        <dbReference type="ARBA" id="ARBA00029447"/>
    </source>
</evidence>
<dbReference type="SMART" id="SM00304">
    <property type="entry name" value="HAMP"/>
    <property type="match status" value="2"/>
</dbReference>
<feature type="domain" description="HAMP" evidence="9">
    <location>
        <begin position="270"/>
        <end position="315"/>
    </location>
</feature>
<dbReference type="GO" id="GO:0007165">
    <property type="term" value="P:signal transduction"/>
    <property type="evidence" value="ECO:0007669"/>
    <property type="project" value="UniProtKB-KW"/>
</dbReference>
<dbReference type="GO" id="GO:0006935">
    <property type="term" value="P:chemotaxis"/>
    <property type="evidence" value="ECO:0007669"/>
    <property type="project" value="UniProtKB-KW"/>
</dbReference>
<dbReference type="GO" id="GO:0004888">
    <property type="term" value="F:transmembrane signaling receptor activity"/>
    <property type="evidence" value="ECO:0007669"/>
    <property type="project" value="TreeGrafter"/>
</dbReference>
<comment type="caution">
    <text evidence="10">The sequence shown here is derived from an EMBL/GenBank/DDBJ whole genome shotgun (WGS) entry which is preliminary data.</text>
</comment>
<evidence type="ECO:0000256" key="1">
    <source>
        <dbReference type="ARBA" id="ARBA00004370"/>
    </source>
</evidence>
<keyword evidence="6" id="KW-0732">Signal</keyword>
<dbReference type="PROSITE" id="PS50192">
    <property type="entry name" value="T_SNARE"/>
    <property type="match status" value="1"/>
</dbReference>
<dbReference type="PROSITE" id="PS50111">
    <property type="entry name" value="CHEMOTAXIS_TRANSDUC_2"/>
    <property type="match status" value="1"/>
</dbReference>
<dbReference type="RefSeq" id="WP_058756567.1">
    <property type="nucleotide sequence ID" value="NZ_LDTB01000063.1"/>
</dbReference>
<dbReference type="Pfam" id="PF12729">
    <property type="entry name" value="4HB_MCP_1"/>
    <property type="match status" value="1"/>
</dbReference>
<feature type="domain" description="Methyl-accepting transducer" evidence="7">
    <location>
        <begin position="320"/>
        <end position="549"/>
    </location>
</feature>
<proteinExistence type="inferred from homology"/>
<name>A0A147HXS4_9SPHN</name>
<evidence type="ECO:0000259" key="9">
    <source>
        <dbReference type="PROSITE" id="PS50885"/>
    </source>
</evidence>